<evidence type="ECO:0000313" key="1">
    <source>
        <dbReference type="EMBL" id="UPW41048.1"/>
    </source>
</evidence>
<dbReference type="EMBL" id="OM869536">
    <property type="protein sequence ID" value="UPW41048.1"/>
    <property type="molecule type" value="Genomic_DNA"/>
</dbReference>
<sequence>MIFRVYAMRDSLTGFANPTFEVNDAVALRNFEAAILSSPRSSLFHHSPEDFTLHFLGTFDSDSGELVHFPVTQIASGSAIILNSVRGKESADV</sequence>
<name>A0A976N166_9VIRU</name>
<organism evidence="1">
    <name type="scientific">Sigmofec virus UA08Rod_5667</name>
    <dbReference type="NCBI Taxonomy" id="2929435"/>
    <lineage>
        <taxon>Viruses</taxon>
        <taxon>Monodnaviria</taxon>
        <taxon>Sangervirae</taxon>
        <taxon>Phixviricota</taxon>
        <taxon>Malgrandaviricetes</taxon>
        <taxon>Petitvirales</taxon>
        <taxon>Microviridae</taxon>
    </lineage>
</organism>
<accession>A0A976N166</accession>
<dbReference type="Pfam" id="PF20577">
    <property type="entry name" value="Phage_ORF5"/>
    <property type="match status" value="1"/>
</dbReference>
<dbReference type="InterPro" id="IPR046781">
    <property type="entry name" value="Phage_ORF5"/>
</dbReference>
<reference evidence="1" key="1">
    <citation type="submission" date="2022-02" db="EMBL/GenBank/DDBJ databases">
        <title>Towards deciphering the DNA virus diversity associated with rodent species in the families Cricetidae and Heteromyidae.</title>
        <authorList>
            <person name="Lund M."/>
            <person name="Larsen B.B."/>
            <person name="Gryseels S."/>
            <person name="Kraberger S."/>
            <person name="Rowsey D.M."/>
            <person name="Steger L."/>
            <person name="Yule K.M."/>
            <person name="Upham N.S."/>
            <person name="Worobey M."/>
            <person name="Van Doorslaer K."/>
            <person name="Varsani A."/>
        </authorList>
    </citation>
    <scope>NUCLEOTIDE SEQUENCE</scope>
    <source>
        <strain evidence="1">UA08Rod_5667</strain>
    </source>
</reference>
<proteinExistence type="predicted"/>
<protein>
    <submittedName>
        <fullName evidence="1">Nonstructural protein</fullName>
    </submittedName>
</protein>